<keyword evidence="2" id="KW-1133">Transmembrane helix</keyword>
<dbReference type="PROSITE" id="PS50234">
    <property type="entry name" value="VWFA"/>
    <property type="match status" value="1"/>
</dbReference>
<keyword evidence="2" id="KW-0472">Membrane</keyword>
<dbReference type="InterPro" id="IPR002035">
    <property type="entry name" value="VWF_A"/>
</dbReference>
<keyword evidence="5" id="KW-1185">Reference proteome</keyword>
<keyword evidence="2" id="KW-0812">Transmembrane</keyword>
<feature type="compositionally biased region" description="Acidic residues" evidence="1">
    <location>
        <begin position="79"/>
        <end position="91"/>
    </location>
</feature>
<feature type="domain" description="VWFA" evidence="3">
    <location>
        <begin position="179"/>
        <end position="349"/>
    </location>
</feature>
<evidence type="ECO:0000313" key="4">
    <source>
        <dbReference type="EMBL" id="TWT58085.1"/>
    </source>
</evidence>
<gene>
    <name evidence="4" type="ORF">KOR42_14560</name>
</gene>
<dbReference type="InterPro" id="IPR036465">
    <property type="entry name" value="vWFA_dom_sf"/>
</dbReference>
<protein>
    <recommendedName>
        <fullName evidence="3">VWFA domain-containing protein</fullName>
    </recommendedName>
</protein>
<feature type="compositionally biased region" description="Low complexity" evidence="1">
    <location>
        <begin position="153"/>
        <end position="162"/>
    </location>
</feature>
<dbReference type="Proteomes" id="UP000317243">
    <property type="component" value="Unassembled WGS sequence"/>
</dbReference>
<evidence type="ECO:0000256" key="1">
    <source>
        <dbReference type="SAM" id="MobiDB-lite"/>
    </source>
</evidence>
<comment type="caution">
    <text evidence="4">The sequence shown here is derived from an EMBL/GenBank/DDBJ whole genome shotgun (WGS) entry which is preliminary data.</text>
</comment>
<dbReference type="EMBL" id="SIHI01000001">
    <property type="protein sequence ID" value="TWT58085.1"/>
    <property type="molecule type" value="Genomic_DNA"/>
</dbReference>
<feature type="region of interest" description="Disordered" evidence="1">
    <location>
        <begin position="72"/>
        <end position="95"/>
    </location>
</feature>
<name>A0A5C5X7J1_9PLAN</name>
<evidence type="ECO:0000256" key="2">
    <source>
        <dbReference type="SAM" id="Phobius"/>
    </source>
</evidence>
<feature type="region of interest" description="Disordered" evidence="1">
    <location>
        <begin position="145"/>
        <end position="168"/>
    </location>
</feature>
<dbReference type="Pfam" id="PF13519">
    <property type="entry name" value="VWA_2"/>
    <property type="match status" value="1"/>
</dbReference>
<reference evidence="4 5" key="1">
    <citation type="submission" date="2019-02" db="EMBL/GenBank/DDBJ databases">
        <title>Deep-cultivation of Planctomycetes and their phenomic and genomic characterization uncovers novel biology.</title>
        <authorList>
            <person name="Wiegand S."/>
            <person name="Jogler M."/>
            <person name="Boedeker C."/>
            <person name="Pinto D."/>
            <person name="Vollmers J."/>
            <person name="Rivas-Marin E."/>
            <person name="Kohn T."/>
            <person name="Peeters S.H."/>
            <person name="Heuer A."/>
            <person name="Rast P."/>
            <person name="Oberbeckmann S."/>
            <person name="Bunk B."/>
            <person name="Jeske O."/>
            <person name="Meyerdierks A."/>
            <person name="Storesund J.E."/>
            <person name="Kallscheuer N."/>
            <person name="Luecker S."/>
            <person name="Lage O.M."/>
            <person name="Pohl T."/>
            <person name="Merkel B.J."/>
            <person name="Hornburger P."/>
            <person name="Mueller R.-W."/>
            <person name="Bruemmer F."/>
            <person name="Labrenz M."/>
            <person name="Spormann A.M."/>
            <person name="Op Den Camp H."/>
            <person name="Overmann J."/>
            <person name="Amann R."/>
            <person name="Jetten M.S.M."/>
            <person name="Mascher T."/>
            <person name="Medema M.H."/>
            <person name="Devos D.P."/>
            <person name="Kaster A.-K."/>
            <person name="Ovreas L."/>
            <person name="Rohde M."/>
            <person name="Galperin M.Y."/>
            <person name="Jogler C."/>
        </authorList>
    </citation>
    <scope>NUCLEOTIDE SEQUENCE [LARGE SCALE GENOMIC DNA]</scope>
    <source>
        <strain evidence="4 5">KOR42</strain>
    </source>
</reference>
<feature type="transmembrane region" description="Helical" evidence="2">
    <location>
        <begin position="21"/>
        <end position="46"/>
    </location>
</feature>
<dbReference type="Gene3D" id="3.40.50.410">
    <property type="entry name" value="von Willebrand factor, type A domain"/>
    <property type="match status" value="1"/>
</dbReference>
<accession>A0A5C5X7J1</accession>
<organism evidence="4 5">
    <name type="scientific">Thalassoglobus neptunius</name>
    <dbReference type="NCBI Taxonomy" id="1938619"/>
    <lineage>
        <taxon>Bacteria</taxon>
        <taxon>Pseudomonadati</taxon>
        <taxon>Planctomycetota</taxon>
        <taxon>Planctomycetia</taxon>
        <taxon>Planctomycetales</taxon>
        <taxon>Planctomycetaceae</taxon>
        <taxon>Thalassoglobus</taxon>
    </lineage>
</organism>
<dbReference type="AlphaFoldDB" id="A0A5C5X7J1"/>
<proteinExistence type="predicted"/>
<evidence type="ECO:0000313" key="5">
    <source>
        <dbReference type="Proteomes" id="UP000317243"/>
    </source>
</evidence>
<sequence length="349" mass="38304">MSPTARDNSPSQLTDWLRVQLRWVTVPSWLISGLFHVALAALIVFLTQLPSCRGDISGDDGESFRDVGIHVRPAKNEADSDSETELDETSESSDLVYENPLKIEEPLLDTTPPVELQLPSIDIPTPVIGAGSVPVPSSVPTQELVKPNLRNDSPSSSNPSGGNVAGGTSFMGIRDVGKSFVFVIDRSYSMDNDGALAAAKSELLASLSQLDENQQFQIIFYSNEAEVLRPRDDRFDMFWGTDAQRMQVSGRLKSIFASGGTDHLPALSRALNFRPDVIYLLTDGAAESALDSSDMNEIKRLNRSGTRINCIEFGRSSEPAIKGEANFLWQIAHRNQGKYVYVNVNRSRL</sequence>
<dbReference type="SUPFAM" id="SSF53300">
    <property type="entry name" value="vWA-like"/>
    <property type="match status" value="1"/>
</dbReference>
<dbReference type="RefSeq" id="WP_197440937.1">
    <property type="nucleotide sequence ID" value="NZ_SIHI01000001.1"/>
</dbReference>
<evidence type="ECO:0000259" key="3">
    <source>
        <dbReference type="PROSITE" id="PS50234"/>
    </source>
</evidence>